<comment type="subcellular location">
    <subcellularLocation>
        <location evidence="3">Cytoplasm</location>
    </subcellularLocation>
    <subcellularLocation>
        <location evidence="2">Nucleus</location>
    </subcellularLocation>
</comment>
<protein>
    <recommendedName>
        <fullName evidence="5">Putative nuclease HARBI1</fullName>
    </recommendedName>
    <alternativeName>
        <fullName evidence="11">Harbinger transposase-derived nuclease</fullName>
    </alternativeName>
</protein>
<feature type="domain" description="DDE Tnp4" evidence="14">
    <location>
        <begin position="158"/>
        <end position="313"/>
    </location>
</feature>
<keyword evidence="9" id="KW-0378">Hydrolase</keyword>
<dbReference type="PRINTS" id="PR02086">
    <property type="entry name" value="PUTNUCHARBI1"/>
</dbReference>
<evidence type="ECO:0000256" key="11">
    <source>
        <dbReference type="ARBA" id="ARBA00030126"/>
    </source>
</evidence>
<evidence type="ECO:0000256" key="13">
    <source>
        <dbReference type="SAM" id="MobiDB-lite"/>
    </source>
</evidence>
<evidence type="ECO:0000256" key="9">
    <source>
        <dbReference type="ARBA" id="ARBA00022801"/>
    </source>
</evidence>
<organism evidence="15 16">
    <name type="scientific">Bactrocera dorsalis</name>
    <name type="common">Oriental fruit fly</name>
    <name type="synonym">Dacus dorsalis</name>
    <dbReference type="NCBI Taxonomy" id="27457"/>
    <lineage>
        <taxon>Eukaryota</taxon>
        <taxon>Metazoa</taxon>
        <taxon>Ecdysozoa</taxon>
        <taxon>Arthropoda</taxon>
        <taxon>Hexapoda</taxon>
        <taxon>Insecta</taxon>
        <taxon>Pterygota</taxon>
        <taxon>Neoptera</taxon>
        <taxon>Endopterygota</taxon>
        <taxon>Diptera</taxon>
        <taxon>Brachycera</taxon>
        <taxon>Muscomorpha</taxon>
        <taxon>Tephritoidea</taxon>
        <taxon>Tephritidae</taxon>
        <taxon>Bactrocera</taxon>
        <taxon>Bactrocera</taxon>
    </lineage>
</organism>
<keyword evidence="7" id="KW-0540">Nuclease</keyword>
<dbReference type="Proteomes" id="UP001652620">
    <property type="component" value="Chromosome 3"/>
</dbReference>
<dbReference type="InterPro" id="IPR026103">
    <property type="entry name" value="HARBI1_animal"/>
</dbReference>
<reference evidence="16" key="1">
    <citation type="submission" date="2025-08" db="UniProtKB">
        <authorList>
            <consortium name="RefSeq"/>
        </authorList>
    </citation>
    <scope>IDENTIFICATION</scope>
    <source>
        <tissue evidence="16">Adult</tissue>
    </source>
</reference>
<dbReference type="GeneID" id="125777686"/>
<dbReference type="PANTHER" id="PTHR22930:SF289">
    <property type="entry name" value="DDE TNP4 DOMAIN-CONTAINING PROTEIN-RELATED"/>
    <property type="match status" value="1"/>
</dbReference>
<keyword evidence="10" id="KW-0539">Nucleus</keyword>
<dbReference type="InterPro" id="IPR045249">
    <property type="entry name" value="HARBI1-like"/>
</dbReference>
<evidence type="ECO:0000256" key="12">
    <source>
        <dbReference type="ARBA" id="ARBA00045850"/>
    </source>
</evidence>
<feature type="compositionally biased region" description="Acidic residues" evidence="13">
    <location>
        <begin position="334"/>
        <end position="343"/>
    </location>
</feature>
<gene>
    <name evidence="16" type="primary">LOC125777686</name>
</gene>
<evidence type="ECO:0000256" key="4">
    <source>
        <dbReference type="ARBA" id="ARBA00006958"/>
    </source>
</evidence>
<accession>A0ABM3JHZ9</accession>
<dbReference type="InterPro" id="IPR027806">
    <property type="entry name" value="HARBI1_dom"/>
</dbReference>
<dbReference type="Pfam" id="PF13359">
    <property type="entry name" value="DDE_Tnp_4"/>
    <property type="match status" value="1"/>
</dbReference>
<keyword evidence="15" id="KW-1185">Reference proteome</keyword>
<dbReference type="PANTHER" id="PTHR22930">
    <property type="match status" value="1"/>
</dbReference>
<name>A0ABM3JHZ9_BACDO</name>
<proteinExistence type="inferred from homology"/>
<evidence type="ECO:0000313" key="15">
    <source>
        <dbReference type="Proteomes" id="UP001652620"/>
    </source>
</evidence>
<evidence type="ECO:0000313" key="16">
    <source>
        <dbReference type="RefSeq" id="XP_049308862.1"/>
    </source>
</evidence>
<evidence type="ECO:0000256" key="5">
    <source>
        <dbReference type="ARBA" id="ARBA00015519"/>
    </source>
</evidence>
<sequence length="362" mass="41769">MESLSAAILLVEEESSASQNAGVRIERRRLRDMCDPFQMNDGLFKKNFRLNKDAFKYVLDAFAEETTASTLSSLSPLNIVVSALRFFAEGSYQHGVGADHNVGMAQSTVSKWLSNFLEIMQQKLCPQWIKYEQSEIEKQEAKQNFFTKAGFPGVIMCVDGTHIKLIKPSNEPFLYYNRKGFYSINAMVVCDHKLRIRSIDARYPGCNHDAHVWGLSKLRCYMERRYREGERNTWLLGDAGYPLQPWLMTPYRSVSQGSRQSNYNIKHSKTRNIIERTIGVLKNRFRCLLGARELHYSPQKASQIINVVCALHNICIFYKVEDLNTIEFDNESRQEEEEEEQTNDPEFTSTANRIRDNILSSL</sequence>
<evidence type="ECO:0000256" key="10">
    <source>
        <dbReference type="ARBA" id="ARBA00023242"/>
    </source>
</evidence>
<evidence type="ECO:0000256" key="6">
    <source>
        <dbReference type="ARBA" id="ARBA00022490"/>
    </source>
</evidence>
<evidence type="ECO:0000256" key="7">
    <source>
        <dbReference type="ARBA" id="ARBA00022722"/>
    </source>
</evidence>
<evidence type="ECO:0000256" key="1">
    <source>
        <dbReference type="ARBA" id="ARBA00001968"/>
    </source>
</evidence>
<keyword evidence="6" id="KW-0963">Cytoplasm</keyword>
<comment type="function">
    <text evidence="12">Transposase-derived protein that may have nuclease activity. Does not have transposase activity.</text>
</comment>
<comment type="cofactor">
    <cofactor evidence="1">
        <name>a divalent metal cation</name>
        <dbReference type="ChEBI" id="CHEBI:60240"/>
    </cofactor>
</comment>
<dbReference type="RefSeq" id="XP_049308862.1">
    <property type="nucleotide sequence ID" value="XM_049452905.1"/>
</dbReference>
<evidence type="ECO:0000256" key="3">
    <source>
        <dbReference type="ARBA" id="ARBA00004496"/>
    </source>
</evidence>
<evidence type="ECO:0000256" key="2">
    <source>
        <dbReference type="ARBA" id="ARBA00004123"/>
    </source>
</evidence>
<keyword evidence="8" id="KW-0479">Metal-binding</keyword>
<feature type="region of interest" description="Disordered" evidence="13">
    <location>
        <begin position="330"/>
        <end position="362"/>
    </location>
</feature>
<evidence type="ECO:0000256" key="8">
    <source>
        <dbReference type="ARBA" id="ARBA00022723"/>
    </source>
</evidence>
<comment type="similarity">
    <text evidence="4">Belongs to the HARBI1 family.</text>
</comment>
<evidence type="ECO:0000259" key="14">
    <source>
        <dbReference type="Pfam" id="PF13359"/>
    </source>
</evidence>